<dbReference type="PANTHER" id="PTHR31465">
    <property type="entry name" value="PROTEIN RTA1-RELATED"/>
    <property type="match status" value="1"/>
</dbReference>
<name>A0AAI8YNC8_9PEZI</name>
<evidence type="ECO:0000256" key="3">
    <source>
        <dbReference type="ARBA" id="ARBA00022989"/>
    </source>
</evidence>
<dbReference type="Pfam" id="PF04479">
    <property type="entry name" value="RTA1"/>
    <property type="match status" value="1"/>
</dbReference>
<dbReference type="AlphaFoldDB" id="A0AAI8YNC8"/>
<feature type="transmembrane region" description="Helical" evidence="6">
    <location>
        <begin position="138"/>
        <end position="162"/>
    </location>
</feature>
<feature type="transmembrane region" description="Helical" evidence="6">
    <location>
        <begin position="64"/>
        <end position="84"/>
    </location>
</feature>
<dbReference type="PANTHER" id="PTHR31465:SF7">
    <property type="entry name" value="SPHINGOID LONG-CHAIN BASE TRANSPORTER RSB1"/>
    <property type="match status" value="1"/>
</dbReference>
<feature type="transmembrane region" description="Helical" evidence="6">
    <location>
        <begin position="266"/>
        <end position="285"/>
    </location>
</feature>
<evidence type="ECO:0000256" key="1">
    <source>
        <dbReference type="ARBA" id="ARBA00004141"/>
    </source>
</evidence>
<organism evidence="7 8">
    <name type="scientific">Anthostomella pinea</name>
    <dbReference type="NCBI Taxonomy" id="933095"/>
    <lineage>
        <taxon>Eukaryota</taxon>
        <taxon>Fungi</taxon>
        <taxon>Dikarya</taxon>
        <taxon>Ascomycota</taxon>
        <taxon>Pezizomycotina</taxon>
        <taxon>Sordariomycetes</taxon>
        <taxon>Xylariomycetidae</taxon>
        <taxon>Xylariales</taxon>
        <taxon>Xylariaceae</taxon>
        <taxon>Anthostomella</taxon>
    </lineage>
</organism>
<feature type="region of interest" description="Disordered" evidence="5">
    <location>
        <begin position="311"/>
        <end position="352"/>
    </location>
</feature>
<evidence type="ECO:0000256" key="2">
    <source>
        <dbReference type="ARBA" id="ARBA00022692"/>
    </source>
</evidence>
<feature type="compositionally biased region" description="Basic and acidic residues" evidence="5">
    <location>
        <begin position="311"/>
        <end position="324"/>
    </location>
</feature>
<feature type="transmembrane region" description="Helical" evidence="6">
    <location>
        <begin position="34"/>
        <end position="57"/>
    </location>
</feature>
<dbReference type="Proteomes" id="UP001295740">
    <property type="component" value="Unassembled WGS sequence"/>
</dbReference>
<feature type="transmembrane region" description="Helical" evidence="6">
    <location>
        <begin position="174"/>
        <end position="198"/>
    </location>
</feature>
<comment type="subcellular location">
    <subcellularLocation>
        <location evidence="1">Membrane</location>
        <topology evidence="1">Multi-pass membrane protein</topology>
    </subcellularLocation>
</comment>
<gene>
    <name evidence="7" type="ORF">KHLLAP_LOCUS11692</name>
</gene>
<sequence length="352" mass="38204">MSDQSGNAAVQAFINCTPEICPYDSSFYGYRIQIVPNAVFLGLFSLSLLGFLAVFLITRRGGAFTVAVSLGLITEILGYVGRILSWQNQWAELGFLMQICCLTIAPAFLAAGIYFCIRKIVAAFGPENSRIPPQFYTRIFIPCDLISLILQAAGGALASIASHTHGSTTLGDNIMIAGLAFQVFTLLVFMILCVDFGINTLRRTRALGAAALDQDAAIVAIRRSRMFKGFLVALALSTICIFWRSVYRVAELSNGWTGPLMKRQDLFIGFEGVMITVAVLVLNVFHPSLCFRDLMGPRKNFRFWAAKRAVGEPKGDVEKSEVRGKSSTGTSVTGPSGKSSAYASDGEGVERT</sequence>
<dbReference type="GO" id="GO:0005886">
    <property type="term" value="C:plasma membrane"/>
    <property type="evidence" value="ECO:0007669"/>
    <property type="project" value="TreeGrafter"/>
</dbReference>
<keyword evidence="3 6" id="KW-1133">Transmembrane helix</keyword>
<feature type="transmembrane region" description="Helical" evidence="6">
    <location>
        <begin position="96"/>
        <end position="117"/>
    </location>
</feature>
<keyword evidence="4 6" id="KW-0472">Membrane</keyword>
<protein>
    <submittedName>
        <fullName evidence="7">Uu.00g068490.m01.CDS01</fullName>
    </submittedName>
</protein>
<keyword evidence="8" id="KW-1185">Reference proteome</keyword>
<evidence type="ECO:0000256" key="6">
    <source>
        <dbReference type="SAM" id="Phobius"/>
    </source>
</evidence>
<feature type="compositionally biased region" description="Low complexity" evidence="5">
    <location>
        <begin position="325"/>
        <end position="340"/>
    </location>
</feature>
<accession>A0AAI8YNC8</accession>
<evidence type="ECO:0000256" key="4">
    <source>
        <dbReference type="ARBA" id="ARBA00023136"/>
    </source>
</evidence>
<evidence type="ECO:0000313" key="7">
    <source>
        <dbReference type="EMBL" id="CAJ2511224.1"/>
    </source>
</evidence>
<keyword evidence="2 6" id="KW-0812">Transmembrane</keyword>
<dbReference type="GO" id="GO:0000324">
    <property type="term" value="C:fungal-type vacuole"/>
    <property type="evidence" value="ECO:0007669"/>
    <property type="project" value="TreeGrafter"/>
</dbReference>
<comment type="caution">
    <text evidence="7">The sequence shown here is derived from an EMBL/GenBank/DDBJ whole genome shotgun (WGS) entry which is preliminary data.</text>
</comment>
<proteinExistence type="predicted"/>
<reference evidence="7" key="1">
    <citation type="submission" date="2023-10" db="EMBL/GenBank/DDBJ databases">
        <authorList>
            <person name="Hackl T."/>
        </authorList>
    </citation>
    <scope>NUCLEOTIDE SEQUENCE</scope>
</reference>
<dbReference type="EMBL" id="CAUWAG010000018">
    <property type="protein sequence ID" value="CAJ2511224.1"/>
    <property type="molecule type" value="Genomic_DNA"/>
</dbReference>
<feature type="transmembrane region" description="Helical" evidence="6">
    <location>
        <begin position="229"/>
        <end position="246"/>
    </location>
</feature>
<evidence type="ECO:0000313" key="8">
    <source>
        <dbReference type="Proteomes" id="UP001295740"/>
    </source>
</evidence>
<dbReference type="InterPro" id="IPR007568">
    <property type="entry name" value="RTA1"/>
</dbReference>
<evidence type="ECO:0000256" key="5">
    <source>
        <dbReference type="SAM" id="MobiDB-lite"/>
    </source>
</evidence>